<dbReference type="Pfam" id="PF03466">
    <property type="entry name" value="LysR_substrate"/>
    <property type="match status" value="1"/>
</dbReference>
<dbReference type="InterPro" id="IPR036388">
    <property type="entry name" value="WH-like_DNA-bd_sf"/>
</dbReference>
<dbReference type="InterPro" id="IPR000847">
    <property type="entry name" value="LysR_HTH_N"/>
</dbReference>
<accession>A0ABS3LQU0</accession>
<dbReference type="Pfam" id="PF00126">
    <property type="entry name" value="HTH_1"/>
    <property type="match status" value="1"/>
</dbReference>
<protein>
    <submittedName>
        <fullName evidence="6">LysR family transcriptional regulator</fullName>
    </submittedName>
</protein>
<keyword evidence="2" id="KW-0805">Transcription regulation</keyword>
<evidence type="ECO:0000256" key="1">
    <source>
        <dbReference type="ARBA" id="ARBA00009437"/>
    </source>
</evidence>
<dbReference type="EMBL" id="JAFVMF010000001">
    <property type="protein sequence ID" value="MBO1358279.1"/>
    <property type="molecule type" value="Genomic_DNA"/>
</dbReference>
<evidence type="ECO:0000256" key="2">
    <source>
        <dbReference type="ARBA" id="ARBA00023015"/>
    </source>
</evidence>
<dbReference type="PANTHER" id="PTHR30537">
    <property type="entry name" value="HTH-TYPE TRANSCRIPTIONAL REGULATOR"/>
    <property type="match status" value="1"/>
</dbReference>
<evidence type="ECO:0000313" key="6">
    <source>
        <dbReference type="EMBL" id="MBO1358279.1"/>
    </source>
</evidence>
<keyword evidence="7" id="KW-1185">Reference proteome</keyword>
<evidence type="ECO:0000256" key="3">
    <source>
        <dbReference type="ARBA" id="ARBA00023125"/>
    </source>
</evidence>
<evidence type="ECO:0000256" key="4">
    <source>
        <dbReference type="ARBA" id="ARBA00023163"/>
    </source>
</evidence>
<dbReference type="Gene3D" id="1.10.10.10">
    <property type="entry name" value="Winged helix-like DNA-binding domain superfamily/Winged helix DNA-binding domain"/>
    <property type="match status" value="1"/>
</dbReference>
<organism evidence="6 7">
    <name type="scientific">Acetobacter sacchari</name>
    <dbReference type="NCBI Taxonomy" id="2661687"/>
    <lineage>
        <taxon>Bacteria</taxon>
        <taxon>Pseudomonadati</taxon>
        <taxon>Pseudomonadota</taxon>
        <taxon>Alphaproteobacteria</taxon>
        <taxon>Acetobacterales</taxon>
        <taxon>Acetobacteraceae</taxon>
        <taxon>Acetobacter</taxon>
    </lineage>
</organism>
<dbReference type="SUPFAM" id="SSF53850">
    <property type="entry name" value="Periplasmic binding protein-like II"/>
    <property type="match status" value="1"/>
</dbReference>
<sequence>MDFIQQLRIFVGVAEQRSFARTAEALRLTRPGVTSAINALEDSVGVRLLHRTTRRVLLTGEGEQLYERAIQLLADVDDAQGLFGGSGERPRGRLRVDIPVAIAKPFIIPALPDFIRSYPDIEVILGVSDQPVDLLVDGVDCVIRLGKLPESSMVGRVIAQMTIAICGSPEYLARYGFPKTFSDLVNHRAVNYFSGRGHRPMPWQIPDRDGVREITLKSGVLVNDTEAFIASALAGMGLAQGPGACMADHLETGKLVEVLPEERKLRRPLSIMYPARRHLAPRVRAFIEWSEHIMTCQKSEWISPR</sequence>
<comment type="caution">
    <text evidence="6">The sequence shown here is derived from an EMBL/GenBank/DDBJ whole genome shotgun (WGS) entry which is preliminary data.</text>
</comment>
<evidence type="ECO:0000259" key="5">
    <source>
        <dbReference type="PROSITE" id="PS50931"/>
    </source>
</evidence>
<name>A0ABS3LQU0_9PROT</name>
<gene>
    <name evidence="6" type="ORF">J2D73_00510</name>
</gene>
<dbReference type="InterPro" id="IPR036390">
    <property type="entry name" value="WH_DNA-bd_sf"/>
</dbReference>
<dbReference type="PROSITE" id="PS50931">
    <property type="entry name" value="HTH_LYSR"/>
    <property type="match status" value="1"/>
</dbReference>
<dbReference type="CDD" id="cd08472">
    <property type="entry name" value="PBP2_CrgA_like_3"/>
    <property type="match status" value="1"/>
</dbReference>
<keyword evidence="3" id="KW-0238">DNA-binding</keyword>
<dbReference type="Gene3D" id="3.40.190.290">
    <property type="match status" value="1"/>
</dbReference>
<feature type="domain" description="HTH lysR-type" evidence="5">
    <location>
        <begin position="1"/>
        <end position="59"/>
    </location>
</feature>
<dbReference type="InterPro" id="IPR058163">
    <property type="entry name" value="LysR-type_TF_proteobact-type"/>
</dbReference>
<dbReference type="RefSeq" id="WP_207878369.1">
    <property type="nucleotide sequence ID" value="NZ_JAFVMF010000001.1"/>
</dbReference>
<reference evidence="6 7" key="1">
    <citation type="submission" date="2021-03" db="EMBL/GenBank/DDBJ databases">
        <title>The complete genome sequence of Acetobacter sacchari TBRC 11175.</title>
        <authorList>
            <person name="Charoenyingcharoen P."/>
            <person name="Yukphan P."/>
        </authorList>
    </citation>
    <scope>NUCLEOTIDE SEQUENCE [LARGE SCALE GENOMIC DNA]</scope>
    <source>
        <strain evidence="6 7">TBRC 11175</strain>
    </source>
</reference>
<dbReference type="Proteomes" id="UP000664771">
    <property type="component" value="Unassembled WGS sequence"/>
</dbReference>
<proteinExistence type="inferred from homology"/>
<dbReference type="PANTHER" id="PTHR30537:SF72">
    <property type="entry name" value="LYSR FAMILY TRANSCRIPTIONAL REGULATOR"/>
    <property type="match status" value="1"/>
</dbReference>
<comment type="similarity">
    <text evidence="1">Belongs to the LysR transcriptional regulatory family.</text>
</comment>
<keyword evidence="4" id="KW-0804">Transcription</keyword>
<evidence type="ECO:0000313" key="7">
    <source>
        <dbReference type="Proteomes" id="UP000664771"/>
    </source>
</evidence>
<dbReference type="SUPFAM" id="SSF46785">
    <property type="entry name" value="Winged helix' DNA-binding domain"/>
    <property type="match status" value="1"/>
</dbReference>
<dbReference type="InterPro" id="IPR005119">
    <property type="entry name" value="LysR_subst-bd"/>
</dbReference>